<dbReference type="InterPro" id="IPR011948">
    <property type="entry name" value="Dullard_phosphatase"/>
</dbReference>
<accession>W4GBT5</accession>
<dbReference type="GeneID" id="20811006"/>
<evidence type="ECO:0000256" key="4">
    <source>
        <dbReference type="ARBA" id="ARBA00038355"/>
    </source>
</evidence>
<reference evidence="7" key="1">
    <citation type="submission" date="2013-12" db="EMBL/GenBank/DDBJ databases">
        <title>The Genome Sequence of Aphanomyces astaci APO3.</title>
        <authorList>
            <consortium name="The Broad Institute Genomics Platform"/>
            <person name="Russ C."/>
            <person name="Tyler B."/>
            <person name="van West P."/>
            <person name="Dieguez-Uribeondo J."/>
            <person name="Young S.K."/>
            <person name="Zeng Q."/>
            <person name="Gargeya S."/>
            <person name="Fitzgerald M."/>
            <person name="Abouelleil A."/>
            <person name="Alvarado L."/>
            <person name="Chapman S.B."/>
            <person name="Gainer-Dewar J."/>
            <person name="Goldberg J."/>
            <person name="Griggs A."/>
            <person name="Gujja S."/>
            <person name="Hansen M."/>
            <person name="Howarth C."/>
            <person name="Imamovic A."/>
            <person name="Ireland A."/>
            <person name="Larimer J."/>
            <person name="McCowan C."/>
            <person name="Murphy C."/>
            <person name="Pearson M."/>
            <person name="Poon T.W."/>
            <person name="Priest M."/>
            <person name="Roberts A."/>
            <person name="Saif S."/>
            <person name="Shea T."/>
            <person name="Sykes S."/>
            <person name="Wortman J."/>
            <person name="Nusbaum C."/>
            <person name="Birren B."/>
        </authorList>
    </citation>
    <scope>NUCLEOTIDE SEQUENCE [LARGE SCALE GENOMIC DNA]</scope>
    <source>
        <strain evidence="7">APO3</strain>
    </source>
</reference>
<dbReference type="STRING" id="112090.W4GBT5"/>
<dbReference type="SUPFAM" id="SSF56784">
    <property type="entry name" value="HAD-like"/>
    <property type="match status" value="1"/>
</dbReference>
<feature type="domain" description="FCP1 homology" evidence="6">
    <location>
        <begin position="210"/>
        <end position="369"/>
    </location>
</feature>
<feature type="compositionally biased region" description="Polar residues" evidence="5">
    <location>
        <begin position="99"/>
        <end position="110"/>
    </location>
</feature>
<proteinExistence type="inferred from homology"/>
<feature type="region of interest" description="Disordered" evidence="5">
    <location>
        <begin position="152"/>
        <end position="173"/>
    </location>
</feature>
<dbReference type="Pfam" id="PF03031">
    <property type="entry name" value="NIF"/>
    <property type="match status" value="1"/>
</dbReference>
<dbReference type="InterPro" id="IPR023214">
    <property type="entry name" value="HAD_sf"/>
</dbReference>
<organism evidence="7">
    <name type="scientific">Aphanomyces astaci</name>
    <name type="common">Crayfish plague agent</name>
    <dbReference type="NCBI Taxonomy" id="112090"/>
    <lineage>
        <taxon>Eukaryota</taxon>
        <taxon>Sar</taxon>
        <taxon>Stramenopiles</taxon>
        <taxon>Oomycota</taxon>
        <taxon>Saprolegniomycetes</taxon>
        <taxon>Saprolegniales</taxon>
        <taxon>Verrucalvaceae</taxon>
        <taxon>Aphanomyces</taxon>
    </lineage>
</organism>
<evidence type="ECO:0000256" key="2">
    <source>
        <dbReference type="ARBA" id="ARBA00022912"/>
    </source>
</evidence>
<feature type="region of interest" description="Disordered" evidence="5">
    <location>
        <begin position="1"/>
        <end position="112"/>
    </location>
</feature>
<dbReference type="NCBIfam" id="TIGR02251">
    <property type="entry name" value="HIF-SF_euk"/>
    <property type="match status" value="1"/>
</dbReference>
<keyword evidence="2" id="KW-0904">Protein phosphatase</keyword>
<comment type="function">
    <text evidence="3">Probable phosphatase.</text>
</comment>
<dbReference type="FunFam" id="3.40.50.1000:FF:000015">
    <property type="entry name" value="CTD small phosphatase-like protein 2"/>
    <property type="match status" value="1"/>
</dbReference>
<evidence type="ECO:0000259" key="6">
    <source>
        <dbReference type="PROSITE" id="PS50969"/>
    </source>
</evidence>
<feature type="compositionally biased region" description="Low complexity" evidence="5">
    <location>
        <begin position="61"/>
        <end position="71"/>
    </location>
</feature>
<dbReference type="InterPro" id="IPR004274">
    <property type="entry name" value="FCP1_dom"/>
</dbReference>
<evidence type="ECO:0000313" key="7">
    <source>
        <dbReference type="EMBL" id="ETV77115.1"/>
    </source>
</evidence>
<feature type="compositionally biased region" description="Pro residues" evidence="5">
    <location>
        <begin position="1"/>
        <end position="11"/>
    </location>
</feature>
<dbReference type="GO" id="GO:0005634">
    <property type="term" value="C:nucleus"/>
    <property type="evidence" value="ECO:0007669"/>
    <property type="project" value="UniProtKB-ARBA"/>
</dbReference>
<dbReference type="RefSeq" id="XP_009833421.1">
    <property type="nucleotide sequence ID" value="XM_009835119.1"/>
</dbReference>
<dbReference type="AlphaFoldDB" id="W4GBT5"/>
<comment type="similarity">
    <text evidence="4">Belongs to the CTDSPL2 family.</text>
</comment>
<dbReference type="SMART" id="SM00577">
    <property type="entry name" value="CPDc"/>
    <property type="match status" value="1"/>
</dbReference>
<dbReference type="InterPro" id="IPR050365">
    <property type="entry name" value="TIM50"/>
</dbReference>
<evidence type="ECO:0000256" key="1">
    <source>
        <dbReference type="ARBA" id="ARBA00022801"/>
    </source>
</evidence>
<protein>
    <recommendedName>
        <fullName evidence="6">FCP1 homology domain-containing protein</fullName>
    </recommendedName>
</protein>
<keyword evidence="1" id="KW-0378">Hydrolase</keyword>
<dbReference type="PROSITE" id="PS50969">
    <property type="entry name" value="FCP1"/>
    <property type="match status" value="1"/>
</dbReference>
<dbReference type="VEuPathDB" id="FungiDB:H257_09010"/>
<evidence type="ECO:0000256" key="5">
    <source>
        <dbReference type="SAM" id="MobiDB-lite"/>
    </source>
</evidence>
<dbReference type="InterPro" id="IPR036412">
    <property type="entry name" value="HAD-like_sf"/>
</dbReference>
<feature type="compositionally biased region" description="Basic and acidic residues" evidence="5">
    <location>
        <begin position="88"/>
        <end position="98"/>
    </location>
</feature>
<dbReference type="CDD" id="cd07521">
    <property type="entry name" value="HAD_FCP1-like"/>
    <property type="match status" value="1"/>
</dbReference>
<dbReference type="Gene3D" id="3.40.50.1000">
    <property type="entry name" value="HAD superfamily/HAD-like"/>
    <property type="match status" value="1"/>
</dbReference>
<dbReference type="PANTHER" id="PTHR12210">
    <property type="entry name" value="DULLARD PROTEIN PHOSPHATASE"/>
    <property type="match status" value="1"/>
</dbReference>
<gene>
    <name evidence="7" type="ORF">H257_09010</name>
</gene>
<dbReference type="GO" id="GO:0004721">
    <property type="term" value="F:phosphoprotein phosphatase activity"/>
    <property type="evidence" value="ECO:0007669"/>
    <property type="project" value="UniProtKB-KW"/>
</dbReference>
<dbReference type="EMBL" id="KI913134">
    <property type="protein sequence ID" value="ETV77115.1"/>
    <property type="molecule type" value="Genomic_DNA"/>
</dbReference>
<name>W4GBT5_APHAT</name>
<evidence type="ECO:0000256" key="3">
    <source>
        <dbReference type="ARBA" id="ARBA00037324"/>
    </source>
</evidence>
<sequence>MTTTESPPPRPPPDRSSKKTKLGFYADPRSPIASTPLKRPRTTPLNATSDGAHTDVVENVPSASSPTTEATTTRRLDMNVEDEEEEKEEVKSADEGDSNRTTASDKQYTTADDDVDLFSPALKVDGRIKQNLHPHHPIPSTTTTAVAEHVPDSLVPGEPDAETPATSASPKDDESIVEVDFNPFYFMKTLPRYSDLHELVRPVALPPKTSTAHKLCLVLDLDETLVHCTIDDIPQADLKFPIEYDSHEYTVSVKRRPFMMEFLSQVSEWFEVVVFTASQRVYAETLLDLVDPYHQFISHRLYRDHCLPVDGNYLKDLNVLGRDLAHVLLIDNSPHAFGYQVTNGVPIESWFTDESDSELLKLLPFLESLLHVDDVRPILAKQFQIQRLIDAAVLDDQ</sequence>
<dbReference type="OrthoDB" id="277011at2759"/>